<feature type="region of interest" description="Disordered" evidence="1">
    <location>
        <begin position="784"/>
        <end position="852"/>
    </location>
</feature>
<feature type="compositionally biased region" description="Basic and acidic residues" evidence="1">
    <location>
        <begin position="339"/>
        <end position="349"/>
    </location>
</feature>
<dbReference type="PANTHER" id="PTHR21831:SF2">
    <property type="entry name" value="MICROTUBULE-ASSOCIATED PROTEIN 10"/>
    <property type="match status" value="1"/>
</dbReference>
<feature type="compositionally biased region" description="Basic and acidic residues" evidence="1">
    <location>
        <begin position="646"/>
        <end position="656"/>
    </location>
</feature>
<feature type="compositionally biased region" description="Polar residues" evidence="1">
    <location>
        <begin position="657"/>
        <end position="669"/>
    </location>
</feature>
<sequence length="986" mass="110124">MAGSTTLDQESLFSLEVVVDTLRLDSNIGCRFPAVAFRLLDFPTLLVYHVEPDLGERIKNKIKADPLYKVPNQLSELHDRHGSFVVKKGKSCLFKVTANTLRAHLQTMPLYVMIVDTYPDVPKLVASCTVPLDACIDEVYNDIHNLGLSVPSAHGIKSDFIICNLMGREVGKIVLGVRLLSLGVGLLQHIPESSIARIKKKAEITVNKQSKDVDVVDKPERITLYDLETLDKPVQVCINPEPIPVEDFQAQTERNILSNTGTQTLEKKKKKSHHWAELVSPKVYDEIDDFFVTNTECPPPLFFNSEMEKPTSRSLLLSYYPVGLPAKADGYTESDSDDETIRSEDRFSDSDMEVDSSQLVKPVKKQFNPKTITQPKIAPPQQIQGSIAQLPILNALIQEISSLTGGQLVEQRTDTVRKLLQRSPRSSSPTTRVQPSKPSRPVSPVHKKTDISKVLQKDHSSRTTSPRHPPPGRALPRTSSPTTLHKHVCQDTKAEVTSAKLSTKSKGWIQHPHSAGVPKTKLQPGMTNTQRLRLAKINPRLLETLEKAEQERVQLRRQQLQKKRGSQQFTNSTDLADVSTEIRHHPMKERAEFSLPDLDLGSSVESRYHKKPVPTPRLSMNKESESAMDEDVIPVTPRPRKSKQHIQSEDDTRSEQPDQTCHSEQQSSKIEVYVPSASVDDAHTDSDNTLIDDLELDSPRPAQKRLNRTKVLNKPGFLEEDTEQFSKANRWAKEPVEPTARPSKVTVNKKLANFDVDSNNQSGTMEGLSAGEELGLRCVVEKYSDDNSSEGCNSSDQSSYVSAESRHLEQLPNVSGAKKLAMPERLKPPSSILSPDTFNESHASRQTAMPTRQPFMAVSVSDMISNTQDSTAYLNHSQVDSQLSVDSTSSCTKTEQRSFDVKRPQPSPRTPRQMRNISVRTDSLSSYVPSDQENVQQLSQDSDTGDNYSDSFEEDSGDESEVIVKTKSMKDIQVDPMAKMGYTWGF</sequence>
<dbReference type="AlphaFoldDB" id="A0AAD9NAS5"/>
<evidence type="ECO:0008006" key="4">
    <source>
        <dbReference type="Google" id="ProtNLM"/>
    </source>
</evidence>
<comment type="caution">
    <text evidence="2">The sequence shown here is derived from an EMBL/GenBank/DDBJ whole genome shotgun (WGS) entry which is preliminary data.</text>
</comment>
<dbReference type="GO" id="GO:0051256">
    <property type="term" value="P:mitotic spindle midzone assembly"/>
    <property type="evidence" value="ECO:0007669"/>
    <property type="project" value="TreeGrafter"/>
</dbReference>
<feature type="region of interest" description="Disordered" evidence="1">
    <location>
        <begin position="606"/>
        <end position="707"/>
    </location>
</feature>
<feature type="region of interest" description="Disordered" evidence="1">
    <location>
        <begin position="418"/>
        <end position="524"/>
    </location>
</feature>
<dbReference type="InterPro" id="IPR039302">
    <property type="entry name" value="MAP10"/>
</dbReference>
<dbReference type="GO" id="GO:1990023">
    <property type="term" value="C:mitotic spindle midzone"/>
    <property type="evidence" value="ECO:0007669"/>
    <property type="project" value="TreeGrafter"/>
</dbReference>
<evidence type="ECO:0000313" key="2">
    <source>
        <dbReference type="EMBL" id="KAK2161351.1"/>
    </source>
</evidence>
<feature type="region of interest" description="Disordered" evidence="1">
    <location>
        <begin position="327"/>
        <end position="355"/>
    </location>
</feature>
<feature type="compositionally biased region" description="Basic and acidic residues" evidence="1">
    <location>
        <begin position="447"/>
        <end position="461"/>
    </location>
</feature>
<feature type="compositionally biased region" description="Polar residues" evidence="1">
    <location>
        <begin position="879"/>
        <end position="893"/>
    </location>
</feature>
<feature type="compositionally biased region" description="Polar residues" evidence="1">
    <location>
        <begin position="927"/>
        <end position="948"/>
    </location>
</feature>
<dbReference type="GO" id="GO:0097431">
    <property type="term" value="C:mitotic spindle pole"/>
    <property type="evidence" value="ECO:0007669"/>
    <property type="project" value="TreeGrafter"/>
</dbReference>
<dbReference type="Pfam" id="PF14924">
    <property type="entry name" value="MAP10_N"/>
    <property type="match status" value="1"/>
</dbReference>
<feature type="compositionally biased region" description="Polar residues" evidence="1">
    <location>
        <begin position="831"/>
        <end position="850"/>
    </location>
</feature>
<feature type="region of interest" description="Disordered" evidence="1">
    <location>
        <begin position="879"/>
        <end position="913"/>
    </location>
</feature>
<feature type="region of interest" description="Disordered" evidence="1">
    <location>
        <begin position="556"/>
        <end position="579"/>
    </location>
</feature>
<accession>A0AAD9NAS5</accession>
<name>A0AAD9NAS5_9ANNE</name>
<dbReference type="GO" id="GO:0005813">
    <property type="term" value="C:centrosome"/>
    <property type="evidence" value="ECO:0007669"/>
    <property type="project" value="TreeGrafter"/>
</dbReference>
<dbReference type="GO" id="GO:0031122">
    <property type="term" value="P:cytoplasmic microtubule organization"/>
    <property type="evidence" value="ECO:0007669"/>
    <property type="project" value="TreeGrafter"/>
</dbReference>
<evidence type="ECO:0000313" key="3">
    <source>
        <dbReference type="Proteomes" id="UP001208570"/>
    </source>
</evidence>
<feature type="compositionally biased region" description="Acidic residues" evidence="1">
    <location>
        <begin position="951"/>
        <end position="961"/>
    </location>
</feature>
<reference evidence="2" key="1">
    <citation type="journal article" date="2023" name="Mol. Biol. Evol.">
        <title>Third-Generation Sequencing Reveals the Adaptive Role of the Epigenome in Three Deep-Sea Polychaetes.</title>
        <authorList>
            <person name="Perez M."/>
            <person name="Aroh O."/>
            <person name="Sun Y."/>
            <person name="Lan Y."/>
            <person name="Juniper S.K."/>
            <person name="Young C.R."/>
            <person name="Angers B."/>
            <person name="Qian P.Y."/>
        </authorList>
    </citation>
    <scope>NUCLEOTIDE SEQUENCE</scope>
    <source>
        <strain evidence="2">P08H-3</strain>
    </source>
</reference>
<feature type="compositionally biased region" description="Basic and acidic residues" evidence="1">
    <location>
        <begin position="894"/>
        <end position="903"/>
    </location>
</feature>
<feature type="region of interest" description="Disordered" evidence="1">
    <location>
        <begin position="927"/>
        <end position="961"/>
    </location>
</feature>
<feature type="compositionally biased region" description="Low complexity" evidence="1">
    <location>
        <begin position="421"/>
        <end position="436"/>
    </location>
</feature>
<dbReference type="GO" id="GO:0030496">
    <property type="term" value="C:midbody"/>
    <property type="evidence" value="ECO:0007669"/>
    <property type="project" value="TreeGrafter"/>
</dbReference>
<dbReference type="PANTHER" id="PTHR21831">
    <property type="entry name" value="MICROTUBULE-ASSOCIATED PROTEIN 10"/>
    <property type="match status" value="1"/>
</dbReference>
<dbReference type="EMBL" id="JAODUP010000118">
    <property type="protein sequence ID" value="KAK2161351.1"/>
    <property type="molecule type" value="Genomic_DNA"/>
</dbReference>
<dbReference type="Proteomes" id="UP001208570">
    <property type="component" value="Unassembled WGS sequence"/>
</dbReference>
<dbReference type="GO" id="GO:0008017">
    <property type="term" value="F:microtubule binding"/>
    <property type="evidence" value="ECO:0007669"/>
    <property type="project" value="InterPro"/>
</dbReference>
<keyword evidence="3" id="KW-1185">Reference proteome</keyword>
<gene>
    <name evidence="2" type="ORF">LSH36_118g03010</name>
</gene>
<evidence type="ECO:0000256" key="1">
    <source>
        <dbReference type="SAM" id="MobiDB-lite"/>
    </source>
</evidence>
<organism evidence="2 3">
    <name type="scientific">Paralvinella palmiformis</name>
    <dbReference type="NCBI Taxonomy" id="53620"/>
    <lineage>
        <taxon>Eukaryota</taxon>
        <taxon>Metazoa</taxon>
        <taxon>Spiralia</taxon>
        <taxon>Lophotrochozoa</taxon>
        <taxon>Annelida</taxon>
        <taxon>Polychaeta</taxon>
        <taxon>Sedentaria</taxon>
        <taxon>Canalipalpata</taxon>
        <taxon>Terebellida</taxon>
        <taxon>Terebelliformia</taxon>
        <taxon>Alvinellidae</taxon>
        <taxon>Paralvinella</taxon>
    </lineage>
</organism>
<protein>
    <recommendedName>
        <fullName evidence="4">Microtubule-associated protein 10</fullName>
    </recommendedName>
</protein>
<dbReference type="GO" id="GO:0005881">
    <property type="term" value="C:cytoplasmic microtubule"/>
    <property type="evidence" value="ECO:0007669"/>
    <property type="project" value="TreeGrafter"/>
</dbReference>
<dbReference type="GO" id="GO:0032467">
    <property type="term" value="P:positive regulation of cytokinesis"/>
    <property type="evidence" value="ECO:0007669"/>
    <property type="project" value="TreeGrafter"/>
</dbReference>
<proteinExistence type="predicted"/>
<feature type="compositionally biased region" description="Polar residues" evidence="1">
    <location>
        <begin position="789"/>
        <end position="802"/>
    </location>
</feature>